<dbReference type="GO" id="GO:0120147">
    <property type="term" value="F:formylglycine-generating oxidase activity"/>
    <property type="evidence" value="ECO:0007669"/>
    <property type="project" value="TreeGrafter"/>
</dbReference>
<protein>
    <submittedName>
        <fullName evidence="2">5-histidylcysteine sulfoxide synthase</fullName>
    </submittedName>
</protein>
<dbReference type="AlphaFoldDB" id="A0A6B3N982"/>
<reference evidence="2" key="1">
    <citation type="submission" date="2019-11" db="EMBL/GenBank/DDBJ databases">
        <title>Genomic insights into an expanded diversity of filamentous marine cyanobacteria reveals the extraordinary biosynthetic potential of Moorea and Okeania.</title>
        <authorList>
            <person name="Ferreira Leao T."/>
            <person name="Wang M."/>
            <person name="Moss N."/>
            <person name="Da Silva R."/>
            <person name="Sanders J."/>
            <person name="Nurk S."/>
            <person name="Gurevich A."/>
            <person name="Humphrey G."/>
            <person name="Reher R."/>
            <person name="Zhu Q."/>
            <person name="Belda-Ferre P."/>
            <person name="Glukhov E."/>
            <person name="Rex R."/>
            <person name="Dorrestein P.C."/>
            <person name="Knight R."/>
            <person name="Pevzner P."/>
            <person name="Gerwick W.H."/>
            <person name="Gerwick L."/>
        </authorList>
    </citation>
    <scope>NUCLEOTIDE SEQUENCE</scope>
    <source>
        <strain evidence="2">SIO1C4</strain>
    </source>
</reference>
<dbReference type="SUPFAM" id="SSF56436">
    <property type="entry name" value="C-type lectin-like"/>
    <property type="match status" value="1"/>
</dbReference>
<feature type="domain" description="Sulfatase-modifying factor enzyme-like" evidence="1">
    <location>
        <begin position="191"/>
        <end position="445"/>
    </location>
</feature>
<dbReference type="InterPro" id="IPR016187">
    <property type="entry name" value="CTDL_fold"/>
</dbReference>
<comment type="caution">
    <text evidence="2">The sequence shown here is derived from an EMBL/GenBank/DDBJ whole genome shotgun (WGS) entry which is preliminary data.</text>
</comment>
<evidence type="ECO:0000313" key="2">
    <source>
        <dbReference type="EMBL" id="NER30166.1"/>
    </source>
</evidence>
<dbReference type="InterPro" id="IPR027577">
    <property type="entry name" value="OvoA_Nterm"/>
</dbReference>
<dbReference type="EMBL" id="JAAHFQ010000498">
    <property type="protein sequence ID" value="NER30166.1"/>
    <property type="molecule type" value="Genomic_DNA"/>
</dbReference>
<dbReference type="InterPro" id="IPR005532">
    <property type="entry name" value="SUMF_dom"/>
</dbReference>
<name>A0A6B3N982_9CYAN</name>
<organism evidence="2">
    <name type="scientific">Symploca sp. SIO1C4</name>
    <dbReference type="NCBI Taxonomy" id="2607765"/>
    <lineage>
        <taxon>Bacteria</taxon>
        <taxon>Bacillati</taxon>
        <taxon>Cyanobacteriota</taxon>
        <taxon>Cyanophyceae</taxon>
        <taxon>Coleofasciculales</taxon>
        <taxon>Coleofasciculaceae</taxon>
        <taxon>Symploca</taxon>
    </lineage>
</organism>
<dbReference type="InterPro" id="IPR042095">
    <property type="entry name" value="SUMF_sf"/>
</dbReference>
<accession>A0A6B3N982</accession>
<dbReference type="Gene3D" id="3.90.1580.10">
    <property type="entry name" value="paralog of FGE (formylglycine-generating enzyme)"/>
    <property type="match status" value="1"/>
</dbReference>
<dbReference type="InterPro" id="IPR051043">
    <property type="entry name" value="Sulfatase_Mod_Factor_Kinase"/>
</dbReference>
<dbReference type="PANTHER" id="PTHR23150:SF26">
    <property type="entry name" value="GENERIC METHYLTRANSFERASE"/>
    <property type="match status" value="1"/>
</dbReference>
<evidence type="ECO:0000259" key="1">
    <source>
        <dbReference type="Pfam" id="PF03781"/>
    </source>
</evidence>
<dbReference type="PANTHER" id="PTHR23150">
    <property type="entry name" value="SULFATASE MODIFYING FACTOR 1, 2"/>
    <property type="match status" value="1"/>
</dbReference>
<dbReference type="Pfam" id="PF03781">
    <property type="entry name" value="FGE-sulfatase"/>
    <property type="match status" value="1"/>
</dbReference>
<sequence>MKILESTQSPRLDTCSREAILNYFKNSWELEDVLMRSLVGEEAFYLNPDPLRNRLIFYLGHSAVFYINKLIRVSLLDRRINPEYETIFEIGVDPTAPEELDDAMKDVSWPEVEDVWRYRDQVYEEVIALINKVEINLPIAQSHPLWALMMGIEHSRIHFETSSMLIRQLPVEKVERPINWHYSATNGRVTNNDKILVSGGMVELGKPENYPTYGWDIEYGHCQVEVKPFLASRYLITNGEFLDFVNDGGYENQEYWNNQSWTWKKKHKVKHPKFWILTNDGYQYRAMFDEIKLPLDWPVEVNHHEAIAFCRWQGEGTRLMGEAEWNLVTTESGEGKQKLEQESDDYNLNLKFGSPSPVGMLENAQNSSGLYDLRGNVWEWLSDKFNPLPGFKPHFLYEDYSAPFFDSQHNMMLGGAWATTGTEALLHYRNWFRPYFYQHAGFRIAQDLNK</sequence>
<dbReference type="NCBIfam" id="TIGR04344">
    <property type="entry name" value="ovoA_Nterm"/>
    <property type="match status" value="1"/>
</dbReference>
<proteinExistence type="predicted"/>
<gene>
    <name evidence="2" type="primary">ovoA</name>
    <name evidence="2" type="ORF">F6J89_21725</name>
</gene>